<dbReference type="InterPro" id="IPR032675">
    <property type="entry name" value="LRR_dom_sf"/>
</dbReference>
<evidence type="ECO:0000256" key="1">
    <source>
        <dbReference type="ARBA" id="ARBA00004479"/>
    </source>
</evidence>
<keyword evidence="8" id="KW-0675">Receptor</keyword>
<evidence type="ECO:0000256" key="9">
    <source>
        <dbReference type="ARBA" id="ARBA00023180"/>
    </source>
</evidence>
<keyword evidence="7" id="KW-0472">Membrane</keyword>
<keyword evidence="2" id="KW-0433">Leucine-rich repeat</keyword>
<dbReference type="Proteomes" id="UP000827889">
    <property type="component" value="Chromosome 5"/>
</dbReference>
<evidence type="ECO:0000259" key="11">
    <source>
        <dbReference type="Pfam" id="PF08263"/>
    </source>
</evidence>
<dbReference type="RefSeq" id="XP_030529135.1">
    <property type="nucleotide sequence ID" value="XM_030673275.1"/>
</dbReference>
<gene>
    <name evidence="13" type="primary">LOC115739955</name>
</gene>
<keyword evidence="5" id="KW-0677">Repeat</keyword>
<feature type="chain" id="PRO_5034657356" evidence="10">
    <location>
        <begin position="29"/>
        <end position="220"/>
    </location>
</feature>
<sequence length="220" mass="24286">MASYFYAGFVPTLLRALLVIQVLEFSHSKASTNCIGAEREAILNFKRRLTKPSRHLLSWTGDHCCKWEGVKSSEEIGHVSKLHLRNPCDGLEKCGLRDLSSNALDALISEGLTRLARLQNLNLSRKNLIGKIPSDIGDLRHLESLDLSKNKLLGEIPPSISNSDFLGRLEISFTDLLGLAPSGSHLSTLEDQSVFRGNDGLCGAPLVKVCPRDDHNKMDR</sequence>
<evidence type="ECO:0000256" key="7">
    <source>
        <dbReference type="ARBA" id="ARBA00023136"/>
    </source>
</evidence>
<evidence type="ECO:0000256" key="6">
    <source>
        <dbReference type="ARBA" id="ARBA00022989"/>
    </source>
</evidence>
<evidence type="ECO:0000256" key="3">
    <source>
        <dbReference type="ARBA" id="ARBA00022692"/>
    </source>
</evidence>
<evidence type="ECO:0000256" key="2">
    <source>
        <dbReference type="ARBA" id="ARBA00022614"/>
    </source>
</evidence>
<evidence type="ECO:0000313" key="12">
    <source>
        <dbReference type="Proteomes" id="UP000827889"/>
    </source>
</evidence>
<dbReference type="Pfam" id="PF00560">
    <property type="entry name" value="LRR_1"/>
    <property type="match status" value="2"/>
</dbReference>
<evidence type="ECO:0000313" key="13">
    <source>
        <dbReference type="RefSeq" id="XP_030529135.1"/>
    </source>
</evidence>
<dbReference type="InterPro" id="IPR046956">
    <property type="entry name" value="RLP23-like"/>
</dbReference>
<dbReference type="GeneID" id="115739955"/>
<proteinExistence type="predicted"/>
<dbReference type="AlphaFoldDB" id="A0A8B8P2S0"/>
<reference evidence="13" key="1">
    <citation type="submission" date="2025-08" db="UniProtKB">
        <authorList>
            <consortium name="RefSeq"/>
        </authorList>
    </citation>
    <scope>IDENTIFICATION</scope>
    <source>
        <tissue evidence="13">Leaf</tissue>
    </source>
</reference>
<dbReference type="KEGG" id="rarg:115739955"/>
<accession>A0A8B8P2S0</accession>
<dbReference type="InterPro" id="IPR013210">
    <property type="entry name" value="LRR_N_plant-typ"/>
</dbReference>
<keyword evidence="12" id="KW-1185">Reference proteome</keyword>
<dbReference type="PANTHER" id="PTHR48063">
    <property type="entry name" value="LRR RECEPTOR-LIKE KINASE"/>
    <property type="match status" value="1"/>
</dbReference>
<evidence type="ECO:0000256" key="5">
    <source>
        <dbReference type="ARBA" id="ARBA00022737"/>
    </source>
</evidence>
<dbReference type="FunFam" id="3.80.10.10:FF:000129">
    <property type="entry name" value="Leucine-rich repeat receptor-like kinase"/>
    <property type="match status" value="1"/>
</dbReference>
<feature type="domain" description="Leucine-rich repeat-containing N-terminal plant-type" evidence="11">
    <location>
        <begin position="37"/>
        <end position="70"/>
    </location>
</feature>
<dbReference type="PANTHER" id="PTHR48063:SF112">
    <property type="entry name" value="RECEPTOR LIKE PROTEIN 30-LIKE"/>
    <property type="match status" value="1"/>
</dbReference>
<keyword evidence="3" id="KW-0812">Transmembrane</keyword>
<dbReference type="InterPro" id="IPR001611">
    <property type="entry name" value="Leu-rich_rpt"/>
</dbReference>
<name>A0A8B8P2S0_9MYRT</name>
<dbReference type="SUPFAM" id="SSF52058">
    <property type="entry name" value="L domain-like"/>
    <property type="match status" value="1"/>
</dbReference>
<dbReference type="Pfam" id="PF08263">
    <property type="entry name" value="LRRNT_2"/>
    <property type="match status" value="1"/>
</dbReference>
<feature type="signal peptide" evidence="10">
    <location>
        <begin position="1"/>
        <end position="28"/>
    </location>
</feature>
<dbReference type="GO" id="GO:0016020">
    <property type="term" value="C:membrane"/>
    <property type="evidence" value="ECO:0007669"/>
    <property type="project" value="UniProtKB-SubCell"/>
</dbReference>
<organism evidence="12 13">
    <name type="scientific">Rhodamnia argentea</name>
    <dbReference type="NCBI Taxonomy" id="178133"/>
    <lineage>
        <taxon>Eukaryota</taxon>
        <taxon>Viridiplantae</taxon>
        <taxon>Streptophyta</taxon>
        <taxon>Embryophyta</taxon>
        <taxon>Tracheophyta</taxon>
        <taxon>Spermatophyta</taxon>
        <taxon>Magnoliopsida</taxon>
        <taxon>eudicotyledons</taxon>
        <taxon>Gunneridae</taxon>
        <taxon>Pentapetalae</taxon>
        <taxon>rosids</taxon>
        <taxon>malvids</taxon>
        <taxon>Myrtales</taxon>
        <taxon>Myrtaceae</taxon>
        <taxon>Myrtoideae</taxon>
        <taxon>Myrteae</taxon>
        <taxon>Australasian group</taxon>
        <taxon>Rhodamnia</taxon>
    </lineage>
</organism>
<evidence type="ECO:0000256" key="10">
    <source>
        <dbReference type="SAM" id="SignalP"/>
    </source>
</evidence>
<evidence type="ECO:0000256" key="8">
    <source>
        <dbReference type="ARBA" id="ARBA00023170"/>
    </source>
</evidence>
<keyword evidence="9" id="KW-0325">Glycoprotein</keyword>
<keyword evidence="6" id="KW-1133">Transmembrane helix</keyword>
<keyword evidence="4 10" id="KW-0732">Signal</keyword>
<evidence type="ECO:0000256" key="4">
    <source>
        <dbReference type="ARBA" id="ARBA00022729"/>
    </source>
</evidence>
<dbReference type="OrthoDB" id="1600340at2759"/>
<comment type="subcellular location">
    <subcellularLocation>
        <location evidence="1">Membrane</location>
        <topology evidence="1">Single-pass type I membrane protein</topology>
    </subcellularLocation>
</comment>
<protein>
    <submittedName>
        <fullName evidence="13">Receptor-like protein 35</fullName>
    </submittedName>
</protein>
<dbReference type="Gene3D" id="3.80.10.10">
    <property type="entry name" value="Ribonuclease Inhibitor"/>
    <property type="match status" value="2"/>
</dbReference>